<protein>
    <submittedName>
        <fullName evidence="7">Spermidine synthase</fullName>
        <ecNumber evidence="7">2.5.1.16</ecNumber>
    </submittedName>
</protein>
<evidence type="ECO:0000256" key="1">
    <source>
        <dbReference type="ARBA" id="ARBA00007867"/>
    </source>
</evidence>
<proteinExistence type="inferred from homology"/>
<dbReference type="InterPro" id="IPR030374">
    <property type="entry name" value="PABS"/>
</dbReference>
<name>A0A6J4T877_9ACTN</name>
<dbReference type="PANTHER" id="PTHR43317">
    <property type="entry name" value="THERMOSPERMINE SYNTHASE ACAULIS5"/>
    <property type="match status" value="1"/>
</dbReference>
<dbReference type="CDD" id="cd02440">
    <property type="entry name" value="AdoMet_MTases"/>
    <property type="match status" value="1"/>
</dbReference>
<dbReference type="PROSITE" id="PS51006">
    <property type="entry name" value="PABS_2"/>
    <property type="match status" value="1"/>
</dbReference>
<keyword evidence="5" id="KW-0812">Transmembrane</keyword>
<feature type="transmembrane region" description="Helical" evidence="5">
    <location>
        <begin position="12"/>
        <end position="36"/>
    </location>
</feature>
<evidence type="ECO:0000256" key="5">
    <source>
        <dbReference type="SAM" id="Phobius"/>
    </source>
</evidence>
<evidence type="ECO:0000256" key="2">
    <source>
        <dbReference type="ARBA" id="ARBA00022679"/>
    </source>
</evidence>
<keyword evidence="3 4" id="KW-0620">Polyamine biosynthesis</keyword>
<feature type="transmembrane region" description="Helical" evidence="5">
    <location>
        <begin position="85"/>
        <end position="101"/>
    </location>
</feature>
<evidence type="ECO:0000313" key="7">
    <source>
        <dbReference type="EMBL" id="CAA9516459.1"/>
    </source>
</evidence>
<dbReference type="NCBIfam" id="NF037959">
    <property type="entry name" value="MFS_SpdSyn"/>
    <property type="match status" value="1"/>
</dbReference>
<gene>
    <name evidence="7" type="ORF">AVDCRST_MAG30-2789</name>
</gene>
<dbReference type="Gene3D" id="3.40.50.150">
    <property type="entry name" value="Vaccinia Virus protein VP39"/>
    <property type="match status" value="1"/>
</dbReference>
<dbReference type="Pfam" id="PF01564">
    <property type="entry name" value="Spermine_synth"/>
    <property type="match status" value="1"/>
</dbReference>
<dbReference type="SUPFAM" id="SSF53335">
    <property type="entry name" value="S-adenosyl-L-methionine-dependent methyltransferases"/>
    <property type="match status" value="1"/>
</dbReference>
<dbReference type="GO" id="GO:0006596">
    <property type="term" value="P:polyamine biosynthetic process"/>
    <property type="evidence" value="ECO:0007669"/>
    <property type="project" value="UniProtKB-UniRule"/>
</dbReference>
<accession>A0A6J4T877</accession>
<organism evidence="7">
    <name type="scientific">uncultured Solirubrobacteraceae bacterium</name>
    <dbReference type="NCBI Taxonomy" id="1162706"/>
    <lineage>
        <taxon>Bacteria</taxon>
        <taxon>Bacillati</taxon>
        <taxon>Actinomycetota</taxon>
        <taxon>Thermoleophilia</taxon>
        <taxon>Solirubrobacterales</taxon>
        <taxon>Solirubrobacteraceae</taxon>
        <taxon>environmental samples</taxon>
    </lineage>
</organism>
<dbReference type="GO" id="GO:0004766">
    <property type="term" value="F:spermidine synthase activity"/>
    <property type="evidence" value="ECO:0007669"/>
    <property type="project" value="UniProtKB-EC"/>
</dbReference>
<reference evidence="7" key="1">
    <citation type="submission" date="2020-02" db="EMBL/GenBank/DDBJ databases">
        <authorList>
            <person name="Meier V. D."/>
        </authorList>
    </citation>
    <scope>NUCLEOTIDE SEQUENCE</scope>
    <source>
        <strain evidence="7">AVDCRST_MAG30</strain>
    </source>
</reference>
<dbReference type="EMBL" id="CADCVS010000361">
    <property type="protein sequence ID" value="CAA9516459.1"/>
    <property type="molecule type" value="Genomic_DNA"/>
</dbReference>
<feature type="transmembrane region" description="Helical" evidence="5">
    <location>
        <begin position="57"/>
        <end position="79"/>
    </location>
</feature>
<dbReference type="InterPro" id="IPR029063">
    <property type="entry name" value="SAM-dependent_MTases_sf"/>
</dbReference>
<dbReference type="EC" id="2.5.1.16" evidence="7"/>
<feature type="active site" description="Proton acceptor" evidence="4">
    <location>
        <position position="269"/>
    </location>
</feature>
<dbReference type="AlphaFoldDB" id="A0A6J4T877"/>
<evidence type="ECO:0000256" key="4">
    <source>
        <dbReference type="PROSITE-ProRule" id="PRU00354"/>
    </source>
</evidence>
<dbReference type="PANTHER" id="PTHR43317:SF1">
    <property type="entry name" value="THERMOSPERMINE SYNTHASE ACAULIS5"/>
    <property type="match status" value="1"/>
</dbReference>
<evidence type="ECO:0000256" key="3">
    <source>
        <dbReference type="ARBA" id="ARBA00023115"/>
    </source>
</evidence>
<keyword evidence="5" id="KW-0472">Membrane</keyword>
<feature type="domain" description="PABS" evidence="6">
    <location>
        <begin position="186"/>
        <end position="350"/>
    </location>
</feature>
<keyword evidence="2 4" id="KW-0808">Transferase</keyword>
<keyword evidence="5" id="KW-1133">Transmembrane helix</keyword>
<comment type="similarity">
    <text evidence="1">Belongs to the spermidine/spermine synthase family.</text>
</comment>
<sequence length="405" mass="43483">MSVKAFDTISIGAFAGSLFGVLALVAVPVLMLGAVSPWAIRLKVERLEDSGETAGRLYAISTVGSLVGTFLSSLLLIPLVGTQRTFLLFALALALVAAAGLGRRGAALAVAVGALLIVPVGAVKGETGGDGRVVYEEDTTHQYARVVEYPDGERHLELNEGQAVHSIYRRDSVLTGNVWDGYLIEPMAALGRPPGSMAILGNGAGTTARAYGKYFPQTRIDGVEIDGELNEIGREYFDLRSRPGLKLYAEDARPFLRRIDRRYDAILVDAYRQPYIPFYLTTKEFFELVRDRLNPGGVVIVNVGHPEGSDDLEQVLSTTVGSVFENVMRDPIEDVNTLVVASEAPVSAAKVRAAAANLPPELQRLAAGVTARLGPPLRGGEVYTDDRAPVEWLIDKSIVSYAAGE</sequence>
<evidence type="ECO:0000259" key="6">
    <source>
        <dbReference type="PROSITE" id="PS51006"/>
    </source>
</evidence>